<dbReference type="Proteomes" id="UP000307968">
    <property type="component" value="Chromosome"/>
</dbReference>
<protein>
    <submittedName>
        <fullName evidence="1">P2 phage tail completion protein R (GpR)</fullName>
    </submittedName>
</protein>
<evidence type="ECO:0000313" key="1">
    <source>
        <dbReference type="EMBL" id="VTP60541.1"/>
    </source>
</evidence>
<reference evidence="1 2" key="1">
    <citation type="submission" date="2019-05" db="EMBL/GenBank/DDBJ databases">
        <authorList>
            <consortium name="Pathogen Informatics"/>
        </authorList>
    </citation>
    <scope>NUCLEOTIDE SEQUENCE [LARGE SCALE GENOMIC DNA]</scope>
    <source>
        <strain evidence="1 2">NCTC12971</strain>
    </source>
</reference>
<name>A0A4U9HC35_SERRU</name>
<dbReference type="AlphaFoldDB" id="A0A4U9HC35"/>
<sequence>MMLKPNQLRDALFKALPDLQAQPEKLTMQLADGRVVATPGQSLSFEYRYLLKLTLAGHAADCDLVMVTVLAWLRSHQPDLLANVEKRNNGFAFSLDVTENGQLDIQLQLTERILVEQREDALHITPQPEPPEPQNVLRFTDVYLHGELISHLQHP</sequence>
<accession>A0A4U9HC35</accession>
<dbReference type="EMBL" id="LR590463">
    <property type="protein sequence ID" value="VTP60541.1"/>
    <property type="molecule type" value="Genomic_DNA"/>
</dbReference>
<gene>
    <name evidence="1" type="ORF">NCTC12971_01019</name>
</gene>
<dbReference type="InterPro" id="IPR009678">
    <property type="entry name" value="Phage_tail_completion_R"/>
</dbReference>
<proteinExistence type="predicted"/>
<dbReference type="Pfam" id="PF06891">
    <property type="entry name" value="P2_Phage_GpR"/>
    <property type="match status" value="1"/>
</dbReference>
<evidence type="ECO:0000313" key="2">
    <source>
        <dbReference type="Proteomes" id="UP000307968"/>
    </source>
</evidence>
<organism evidence="1 2">
    <name type="scientific">Serratia rubidaea</name>
    <name type="common">Serratia marinorubra</name>
    <dbReference type="NCBI Taxonomy" id="61652"/>
    <lineage>
        <taxon>Bacteria</taxon>
        <taxon>Pseudomonadati</taxon>
        <taxon>Pseudomonadota</taxon>
        <taxon>Gammaproteobacteria</taxon>
        <taxon>Enterobacterales</taxon>
        <taxon>Yersiniaceae</taxon>
        <taxon>Serratia</taxon>
    </lineage>
</organism>